<dbReference type="AlphaFoldDB" id="A0A1Y2HKY0"/>
<protein>
    <recommendedName>
        <fullName evidence="2">Stress-response A/B barrel domain-containing protein</fullName>
    </recommendedName>
</protein>
<dbReference type="SUPFAM" id="SSF54909">
    <property type="entry name" value="Dimeric alpha+beta barrel"/>
    <property type="match status" value="1"/>
</dbReference>
<gene>
    <name evidence="3" type="ORF">BCR44DRAFT_116633</name>
</gene>
<feature type="domain" description="Stress-response A/B barrel" evidence="2">
    <location>
        <begin position="3"/>
        <end position="97"/>
    </location>
</feature>
<comment type="caution">
    <text evidence="3">The sequence shown here is derived from an EMBL/GenBank/DDBJ whole genome shotgun (WGS) entry which is preliminary data.</text>
</comment>
<dbReference type="Pfam" id="PF07876">
    <property type="entry name" value="Dabb"/>
    <property type="match status" value="1"/>
</dbReference>
<evidence type="ECO:0000313" key="3">
    <source>
        <dbReference type="EMBL" id="ORZ35215.1"/>
    </source>
</evidence>
<dbReference type="InterPro" id="IPR044662">
    <property type="entry name" value="HS1/DABB1-like"/>
</dbReference>
<proteinExistence type="predicted"/>
<dbReference type="InterPro" id="IPR013097">
    <property type="entry name" value="Dabb"/>
</dbReference>
<comment type="subunit">
    <text evidence="1">Homodimer.</text>
</comment>
<keyword evidence="4" id="KW-1185">Reference proteome</keyword>
<dbReference type="Proteomes" id="UP000193411">
    <property type="component" value="Unassembled WGS sequence"/>
</dbReference>
<dbReference type="SMART" id="SM00886">
    <property type="entry name" value="Dabb"/>
    <property type="match status" value="1"/>
</dbReference>
<accession>A0A1Y2HKY0</accession>
<evidence type="ECO:0000259" key="2">
    <source>
        <dbReference type="PROSITE" id="PS51502"/>
    </source>
</evidence>
<dbReference type="Gene3D" id="3.30.70.100">
    <property type="match status" value="1"/>
</dbReference>
<evidence type="ECO:0000256" key="1">
    <source>
        <dbReference type="ARBA" id="ARBA00011738"/>
    </source>
</evidence>
<dbReference type="PANTHER" id="PTHR33178">
    <property type="match status" value="1"/>
</dbReference>
<dbReference type="STRING" id="765915.A0A1Y2HKY0"/>
<dbReference type="PANTHER" id="PTHR33178:SF10">
    <property type="entry name" value="STRESS-RESPONSE A_B BARREL DOMAIN-CONTAINING PROTEIN"/>
    <property type="match status" value="1"/>
</dbReference>
<name>A0A1Y2HKY0_9FUNG</name>
<dbReference type="PROSITE" id="PS51502">
    <property type="entry name" value="S_R_A_B_BARREL"/>
    <property type="match status" value="1"/>
</dbReference>
<dbReference type="InterPro" id="IPR011008">
    <property type="entry name" value="Dimeric_a/b-barrel"/>
</dbReference>
<reference evidence="3 4" key="1">
    <citation type="submission" date="2016-07" db="EMBL/GenBank/DDBJ databases">
        <title>Pervasive Adenine N6-methylation of Active Genes in Fungi.</title>
        <authorList>
            <consortium name="DOE Joint Genome Institute"/>
            <person name="Mondo S.J."/>
            <person name="Dannebaum R.O."/>
            <person name="Kuo R.C."/>
            <person name="Labutti K."/>
            <person name="Haridas S."/>
            <person name="Kuo A."/>
            <person name="Salamov A."/>
            <person name="Ahrendt S.R."/>
            <person name="Lipzen A."/>
            <person name="Sullivan W."/>
            <person name="Andreopoulos W.B."/>
            <person name="Clum A."/>
            <person name="Lindquist E."/>
            <person name="Daum C."/>
            <person name="Ramamoorthy G.K."/>
            <person name="Gryganskyi A."/>
            <person name="Culley D."/>
            <person name="Magnuson J.K."/>
            <person name="James T.Y."/>
            <person name="O'Malley M.A."/>
            <person name="Stajich J.E."/>
            <person name="Spatafora J.W."/>
            <person name="Visel A."/>
            <person name="Grigoriev I.V."/>
        </authorList>
    </citation>
    <scope>NUCLEOTIDE SEQUENCE [LARGE SCALE GENOMIC DNA]</scope>
    <source>
        <strain evidence="3 4">PL171</strain>
    </source>
</reference>
<sequence length="99" mass="11320">MTIIHIVLFKFKADASAEAIESARKELLNLQSLLPNHISKISFGKSFTDRHKGFEYVLTVEMPSRQALAEYSPHPEHQRVVKSHIMPILDDIMAVDYEV</sequence>
<dbReference type="OrthoDB" id="42919at2759"/>
<dbReference type="EMBL" id="MCFL01000023">
    <property type="protein sequence ID" value="ORZ35215.1"/>
    <property type="molecule type" value="Genomic_DNA"/>
</dbReference>
<organism evidence="3 4">
    <name type="scientific">Catenaria anguillulae PL171</name>
    <dbReference type="NCBI Taxonomy" id="765915"/>
    <lineage>
        <taxon>Eukaryota</taxon>
        <taxon>Fungi</taxon>
        <taxon>Fungi incertae sedis</taxon>
        <taxon>Blastocladiomycota</taxon>
        <taxon>Blastocladiomycetes</taxon>
        <taxon>Blastocladiales</taxon>
        <taxon>Catenariaceae</taxon>
        <taxon>Catenaria</taxon>
    </lineage>
</organism>
<evidence type="ECO:0000313" key="4">
    <source>
        <dbReference type="Proteomes" id="UP000193411"/>
    </source>
</evidence>